<sequence>MTVYPEETVTDADGNQITRPSAVGILSRAVMQPLSSSEVSDGGRAHEPVTRYRLRLVGWQGDPLGPRSVVEWNGGRYAIDGYPMDYHGSRRTRHTVYQLIRK</sequence>
<proteinExistence type="predicted"/>
<dbReference type="Proteomes" id="UP000217768">
    <property type="component" value="Unassembled WGS sequence"/>
</dbReference>
<accession>A0A2A2ZED2</accession>
<gene>
    <name evidence="1" type="ORF">CKJ66_21655</name>
</gene>
<dbReference type="EMBL" id="NSFD01000051">
    <property type="protein sequence ID" value="PBA24809.1"/>
    <property type="molecule type" value="Genomic_DNA"/>
</dbReference>
<organism evidence="1 2">
    <name type="scientific">Mycobacterium avium</name>
    <dbReference type="NCBI Taxonomy" id="1764"/>
    <lineage>
        <taxon>Bacteria</taxon>
        <taxon>Bacillati</taxon>
        <taxon>Actinomycetota</taxon>
        <taxon>Actinomycetes</taxon>
        <taxon>Mycobacteriales</taxon>
        <taxon>Mycobacteriaceae</taxon>
        <taxon>Mycobacterium</taxon>
        <taxon>Mycobacterium avium complex (MAC)</taxon>
    </lineage>
</organism>
<protein>
    <recommendedName>
        <fullName evidence="3">Head-to-tail stopper</fullName>
    </recommendedName>
</protein>
<reference evidence="1 2" key="1">
    <citation type="submission" date="2017-08" db="EMBL/GenBank/DDBJ databases">
        <title>Phylogenetic analysis of Mycobacterium avium complex whole genomes.</title>
        <authorList>
            <person name="Caverly L.J."/>
            <person name="Spilker T."/>
            <person name="Lipuma J."/>
        </authorList>
    </citation>
    <scope>NUCLEOTIDE SEQUENCE [LARGE SCALE GENOMIC DNA]</scope>
    <source>
        <strain evidence="1 2">FLAC0165</strain>
    </source>
</reference>
<dbReference type="AlphaFoldDB" id="A0A2A2ZED2"/>
<comment type="caution">
    <text evidence="1">The sequence shown here is derived from an EMBL/GenBank/DDBJ whole genome shotgun (WGS) entry which is preliminary data.</text>
</comment>
<evidence type="ECO:0000313" key="2">
    <source>
        <dbReference type="Proteomes" id="UP000217768"/>
    </source>
</evidence>
<evidence type="ECO:0000313" key="1">
    <source>
        <dbReference type="EMBL" id="PBA24809.1"/>
    </source>
</evidence>
<name>A0A2A2ZED2_MYCAV</name>
<evidence type="ECO:0008006" key="3">
    <source>
        <dbReference type="Google" id="ProtNLM"/>
    </source>
</evidence>